<dbReference type="EnsemblProtists" id="HpaT814047">
    <property type="protein sequence ID" value="HpaP814047"/>
    <property type="gene ID" value="HpaG814047"/>
</dbReference>
<feature type="compositionally biased region" description="Basic and acidic residues" evidence="1">
    <location>
        <begin position="24"/>
        <end position="57"/>
    </location>
</feature>
<dbReference type="EMBL" id="JH598235">
    <property type="status" value="NOT_ANNOTATED_CDS"/>
    <property type="molecule type" value="Genomic_DNA"/>
</dbReference>
<evidence type="ECO:0000256" key="1">
    <source>
        <dbReference type="SAM" id="MobiDB-lite"/>
    </source>
</evidence>
<name>M4C4M9_HYAAE</name>
<proteinExistence type="predicted"/>
<reference evidence="3" key="1">
    <citation type="journal article" date="2010" name="Science">
        <title>Signatures of adaptation to obligate biotrophy in the Hyaloperonospora arabidopsidis genome.</title>
        <authorList>
            <person name="Baxter L."/>
            <person name="Tripathy S."/>
            <person name="Ishaque N."/>
            <person name="Boot N."/>
            <person name="Cabral A."/>
            <person name="Kemen E."/>
            <person name="Thines M."/>
            <person name="Ah-Fong A."/>
            <person name="Anderson R."/>
            <person name="Badejoko W."/>
            <person name="Bittner-Eddy P."/>
            <person name="Boore J.L."/>
            <person name="Chibucos M.C."/>
            <person name="Coates M."/>
            <person name="Dehal P."/>
            <person name="Delehaunty K."/>
            <person name="Dong S."/>
            <person name="Downton P."/>
            <person name="Dumas B."/>
            <person name="Fabro G."/>
            <person name="Fronick C."/>
            <person name="Fuerstenberg S.I."/>
            <person name="Fulton L."/>
            <person name="Gaulin E."/>
            <person name="Govers F."/>
            <person name="Hughes L."/>
            <person name="Humphray S."/>
            <person name="Jiang R.H."/>
            <person name="Judelson H."/>
            <person name="Kamoun S."/>
            <person name="Kyung K."/>
            <person name="Meijer H."/>
            <person name="Minx P."/>
            <person name="Morris P."/>
            <person name="Nelson J."/>
            <person name="Phuntumart V."/>
            <person name="Qutob D."/>
            <person name="Rehmany A."/>
            <person name="Rougon-Cardoso A."/>
            <person name="Ryden P."/>
            <person name="Torto-Alalibo T."/>
            <person name="Studholme D."/>
            <person name="Wang Y."/>
            <person name="Win J."/>
            <person name="Wood J."/>
            <person name="Clifton S.W."/>
            <person name="Rogers J."/>
            <person name="Van den Ackerveken G."/>
            <person name="Jones J.D."/>
            <person name="McDowell J.M."/>
            <person name="Beynon J."/>
            <person name="Tyler B.M."/>
        </authorList>
    </citation>
    <scope>NUCLEOTIDE SEQUENCE [LARGE SCALE GENOMIC DNA]</scope>
    <source>
        <strain evidence="3">Emoy2</strain>
    </source>
</reference>
<organism evidence="2 3">
    <name type="scientific">Hyaloperonospora arabidopsidis (strain Emoy2)</name>
    <name type="common">Downy mildew agent</name>
    <name type="synonym">Peronospora arabidopsidis</name>
    <dbReference type="NCBI Taxonomy" id="559515"/>
    <lineage>
        <taxon>Eukaryota</taxon>
        <taxon>Sar</taxon>
        <taxon>Stramenopiles</taxon>
        <taxon>Oomycota</taxon>
        <taxon>Peronosporomycetes</taxon>
        <taxon>Peronosporales</taxon>
        <taxon>Peronosporaceae</taxon>
        <taxon>Hyaloperonospora</taxon>
    </lineage>
</organism>
<dbReference type="VEuPathDB" id="FungiDB:HpaG814047"/>
<sequence>MAKRTPRMMLSRNPTSDTPRMMPSHRDPKNVVKLTENAKGDPKTVVKPTENTERDSKTVVKLTDEDDDFELRVNLSGTPDEWPLRRTRHEEDLREPSAKLWNGYTLVERWENEATVYEYCVRTNTIFPQYYPNR</sequence>
<evidence type="ECO:0000313" key="2">
    <source>
        <dbReference type="EnsemblProtists" id="HpaP814047"/>
    </source>
</evidence>
<dbReference type="InParanoid" id="M4C4M9"/>
<evidence type="ECO:0000313" key="3">
    <source>
        <dbReference type="Proteomes" id="UP000011713"/>
    </source>
</evidence>
<dbReference type="HOGENOM" id="CLU_1900241_0_0_1"/>
<accession>M4C4M9</accession>
<feature type="region of interest" description="Disordered" evidence="1">
    <location>
        <begin position="1"/>
        <end position="57"/>
    </location>
</feature>
<dbReference type="Proteomes" id="UP000011713">
    <property type="component" value="Unassembled WGS sequence"/>
</dbReference>
<keyword evidence="3" id="KW-1185">Reference proteome</keyword>
<reference evidence="2" key="2">
    <citation type="submission" date="2015-06" db="UniProtKB">
        <authorList>
            <consortium name="EnsemblProtists"/>
        </authorList>
    </citation>
    <scope>IDENTIFICATION</scope>
    <source>
        <strain evidence="2">Emoy2</strain>
    </source>
</reference>
<protein>
    <submittedName>
        <fullName evidence="2">Uncharacterized protein</fullName>
    </submittedName>
</protein>
<dbReference type="AlphaFoldDB" id="M4C4M9"/>